<evidence type="ECO:0000256" key="1">
    <source>
        <dbReference type="ARBA" id="ARBA00023172"/>
    </source>
</evidence>
<dbReference type="RefSeq" id="WP_204699677.1">
    <property type="nucleotide sequence ID" value="NZ_JAFBEC010000019.1"/>
</dbReference>
<dbReference type="InterPro" id="IPR011010">
    <property type="entry name" value="DNA_brk_join_enz"/>
</dbReference>
<comment type="caution">
    <text evidence="3">The sequence shown here is derived from an EMBL/GenBank/DDBJ whole genome shotgun (WGS) entry which is preliminary data.</text>
</comment>
<reference evidence="3 4" key="1">
    <citation type="submission" date="2021-01" db="EMBL/GenBank/DDBJ databases">
        <title>Genomic Encyclopedia of Type Strains, Phase IV (KMG-IV): sequencing the most valuable type-strain genomes for metagenomic binning, comparative biology and taxonomic classification.</title>
        <authorList>
            <person name="Goeker M."/>
        </authorList>
    </citation>
    <scope>NUCLEOTIDE SEQUENCE [LARGE SCALE GENOMIC DNA]</scope>
    <source>
        <strain evidence="3 4">DSM 25540</strain>
    </source>
</reference>
<dbReference type="InterPro" id="IPR002104">
    <property type="entry name" value="Integrase_catalytic"/>
</dbReference>
<dbReference type="Proteomes" id="UP000741863">
    <property type="component" value="Unassembled WGS sequence"/>
</dbReference>
<gene>
    <name evidence="3" type="ORF">JOD17_004057</name>
</gene>
<dbReference type="SUPFAM" id="SSF56349">
    <property type="entry name" value="DNA breaking-rejoining enzymes"/>
    <property type="match status" value="1"/>
</dbReference>
<name>A0ABS2PIS2_9BACL</name>
<dbReference type="Pfam" id="PF00589">
    <property type="entry name" value="Phage_integrase"/>
    <property type="match status" value="1"/>
</dbReference>
<protein>
    <submittedName>
        <fullName evidence="3">Integrase</fullName>
    </submittedName>
</protein>
<organism evidence="3 4">
    <name type="scientific">Geomicrobium sediminis</name>
    <dbReference type="NCBI Taxonomy" id="1347788"/>
    <lineage>
        <taxon>Bacteria</taxon>
        <taxon>Bacillati</taxon>
        <taxon>Bacillota</taxon>
        <taxon>Bacilli</taxon>
        <taxon>Bacillales</taxon>
        <taxon>Geomicrobium</taxon>
    </lineage>
</organism>
<dbReference type="InterPro" id="IPR013762">
    <property type="entry name" value="Integrase-like_cat_sf"/>
</dbReference>
<feature type="domain" description="Tyr recombinase" evidence="2">
    <location>
        <begin position="3"/>
        <end position="177"/>
    </location>
</feature>
<accession>A0ABS2PIS2</accession>
<dbReference type="PANTHER" id="PTHR30349">
    <property type="entry name" value="PHAGE INTEGRASE-RELATED"/>
    <property type="match status" value="1"/>
</dbReference>
<evidence type="ECO:0000259" key="2">
    <source>
        <dbReference type="PROSITE" id="PS51898"/>
    </source>
</evidence>
<dbReference type="Gene3D" id="1.10.443.10">
    <property type="entry name" value="Intergrase catalytic core"/>
    <property type="match status" value="1"/>
</dbReference>
<dbReference type="PROSITE" id="PS51898">
    <property type="entry name" value="TYR_RECOMBINASE"/>
    <property type="match status" value="1"/>
</dbReference>
<evidence type="ECO:0000313" key="4">
    <source>
        <dbReference type="Proteomes" id="UP000741863"/>
    </source>
</evidence>
<evidence type="ECO:0000313" key="3">
    <source>
        <dbReference type="EMBL" id="MBM7634930.1"/>
    </source>
</evidence>
<keyword evidence="1" id="KW-0233">DNA recombination</keyword>
<dbReference type="InterPro" id="IPR050090">
    <property type="entry name" value="Tyrosine_recombinase_XerCD"/>
</dbReference>
<sequence>MTTGVGAISVKADRDKMKQALTGRNKAMFIIGVSVGLRISDLLQLRIGDLRNKDNVTITEQKTGKQRTITLSQTVKDEVAKMEGADDEFMFKSQKGANQPISRVQAYRILNDAAQKAGIAAKIGRIGTHTLRKTFGAIAYKNGTDITELMYIFGHSTPRMTLNYIGITSEKVADVYKAIEV</sequence>
<dbReference type="EMBL" id="JAFBEC010000019">
    <property type="protein sequence ID" value="MBM7634930.1"/>
    <property type="molecule type" value="Genomic_DNA"/>
</dbReference>
<keyword evidence="4" id="KW-1185">Reference proteome</keyword>
<dbReference type="PANTHER" id="PTHR30349:SF82">
    <property type="entry name" value="INTEGRASE_RECOMBINASE YOEC-RELATED"/>
    <property type="match status" value="1"/>
</dbReference>
<proteinExistence type="predicted"/>